<dbReference type="EMBL" id="CAAALY010261456">
    <property type="protein sequence ID" value="VEL39502.1"/>
    <property type="molecule type" value="Genomic_DNA"/>
</dbReference>
<feature type="compositionally biased region" description="Acidic residues" evidence="1">
    <location>
        <begin position="86"/>
        <end position="105"/>
    </location>
</feature>
<evidence type="ECO:0000313" key="2">
    <source>
        <dbReference type="EMBL" id="VEL39502.1"/>
    </source>
</evidence>
<gene>
    <name evidence="2" type="ORF">PXEA_LOCUS32942</name>
</gene>
<feature type="region of interest" description="Disordered" evidence="1">
    <location>
        <begin position="86"/>
        <end position="114"/>
    </location>
</feature>
<dbReference type="Proteomes" id="UP000784294">
    <property type="component" value="Unassembled WGS sequence"/>
</dbReference>
<comment type="caution">
    <text evidence="2">The sequence shown here is derived from an EMBL/GenBank/DDBJ whole genome shotgun (WGS) entry which is preliminary data.</text>
</comment>
<protein>
    <submittedName>
        <fullName evidence="2">Uncharacterized protein</fullName>
    </submittedName>
</protein>
<organism evidence="2 3">
    <name type="scientific">Protopolystoma xenopodis</name>
    <dbReference type="NCBI Taxonomy" id="117903"/>
    <lineage>
        <taxon>Eukaryota</taxon>
        <taxon>Metazoa</taxon>
        <taxon>Spiralia</taxon>
        <taxon>Lophotrochozoa</taxon>
        <taxon>Platyhelminthes</taxon>
        <taxon>Monogenea</taxon>
        <taxon>Polyopisthocotylea</taxon>
        <taxon>Polystomatidea</taxon>
        <taxon>Polystomatidae</taxon>
        <taxon>Protopolystoma</taxon>
    </lineage>
</organism>
<evidence type="ECO:0000256" key="1">
    <source>
        <dbReference type="SAM" id="MobiDB-lite"/>
    </source>
</evidence>
<dbReference type="AlphaFoldDB" id="A0A448XLK0"/>
<keyword evidence="3" id="KW-1185">Reference proteome</keyword>
<proteinExistence type="predicted"/>
<sequence>MALAYLASSSIKANLRVLETPRSFREWPTWAGVMSVKWVLNALTIGLKCSIVKCNFRNLWLADSSIWQASIITLVLFGDGQGEEYDEREEVGDGESDACEDDDETLGSSFAYSE</sequence>
<reference evidence="2" key="1">
    <citation type="submission" date="2018-11" db="EMBL/GenBank/DDBJ databases">
        <authorList>
            <consortium name="Pathogen Informatics"/>
        </authorList>
    </citation>
    <scope>NUCLEOTIDE SEQUENCE</scope>
</reference>
<evidence type="ECO:0000313" key="3">
    <source>
        <dbReference type="Proteomes" id="UP000784294"/>
    </source>
</evidence>
<accession>A0A448XLK0</accession>
<name>A0A448XLK0_9PLAT</name>